<dbReference type="GO" id="GO:0003677">
    <property type="term" value="F:DNA binding"/>
    <property type="evidence" value="ECO:0007669"/>
    <property type="project" value="UniProtKB-KW"/>
</dbReference>
<dbReference type="PANTHER" id="PTHR33221:SF4">
    <property type="entry name" value="HTH-TYPE TRANSCRIPTIONAL REPRESSOR NSRR"/>
    <property type="match status" value="1"/>
</dbReference>
<dbReference type="EMBL" id="WWCV01000008">
    <property type="protein sequence ID" value="MYN16463.1"/>
    <property type="molecule type" value="Genomic_DNA"/>
</dbReference>
<dbReference type="NCBIfam" id="TIGR00738">
    <property type="entry name" value="rrf2_super"/>
    <property type="match status" value="1"/>
</dbReference>
<proteinExistence type="predicted"/>
<dbReference type="InterPro" id="IPR036388">
    <property type="entry name" value="WH-like_DNA-bd_sf"/>
</dbReference>
<sequence>MRLTAFTDYTLRTLIYLAGQRDRLVTIAEIAERHGMSKHHLTKVVYELGLTGVIRTVRGRHGGIELARAPEAIRIGEVVRASEPDFHVADCFDARRATCVYAGRCCVQGMLGQAVGAYLTALDAVTLADLTCPPDAGADAIAAVGATPGATAGLVPA</sequence>
<comment type="caution">
    <text evidence="2">The sequence shown here is derived from an EMBL/GenBank/DDBJ whole genome shotgun (WGS) entry which is preliminary data.</text>
</comment>
<dbReference type="Proteomes" id="UP000484875">
    <property type="component" value="Unassembled WGS sequence"/>
</dbReference>
<name>A0A845HGI4_9BURK</name>
<dbReference type="InterPro" id="IPR030489">
    <property type="entry name" value="TR_Rrf2-type_CS"/>
</dbReference>
<dbReference type="Gene3D" id="1.10.10.10">
    <property type="entry name" value="Winged helix-like DNA-binding domain superfamily/Winged helix DNA-binding domain"/>
    <property type="match status" value="1"/>
</dbReference>
<dbReference type="RefSeq" id="WP_161089174.1">
    <property type="nucleotide sequence ID" value="NZ_WWCV01000008.1"/>
</dbReference>
<dbReference type="GO" id="GO:0003700">
    <property type="term" value="F:DNA-binding transcription factor activity"/>
    <property type="evidence" value="ECO:0007669"/>
    <property type="project" value="TreeGrafter"/>
</dbReference>
<dbReference type="SUPFAM" id="SSF46785">
    <property type="entry name" value="Winged helix' DNA-binding domain"/>
    <property type="match status" value="1"/>
</dbReference>
<dbReference type="PROSITE" id="PS51197">
    <property type="entry name" value="HTH_RRF2_2"/>
    <property type="match status" value="1"/>
</dbReference>
<evidence type="ECO:0000313" key="2">
    <source>
        <dbReference type="EMBL" id="MYN16463.1"/>
    </source>
</evidence>
<reference evidence="2 3" key="1">
    <citation type="submission" date="2019-12" db="EMBL/GenBank/DDBJ databases">
        <title>Novel species isolated from a subtropical stream in China.</title>
        <authorList>
            <person name="Lu H."/>
        </authorList>
    </citation>
    <scope>NUCLEOTIDE SEQUENCE [LARGE SCALE GENOMIC DNA]</scope>
    <source>
        <strain evidence="2 3">FT107W</strain>
    </source>
</reference>
<protein>
    <submittedName>
        <fullName evidence="2">Rrf2 family transcriptional regulator</fullName>
    </submittedName>
</protein>
<evidence type="ECO:0000313" key="3">
    <source>
        <dbReference type="Proteomes" id="UP000484875"/>
    </source>
</evidence>
<keyword evidence="1" id="KW-0238">DNA-binding</keyword>
<dbReference type="InterPro" id="IPR036390">
    <property type="entry name" value="WH_DNA-bd_sf"/>
</dbReference>
<evidence type="ECO:0000256" key="1">
    <source>
        <dbReference type="ARBA" id="ARBA00023125"/>
    </source>
</evidence>
<keyword evidence="3" id="KW-1185">Reference proteome</keyword>
<organism evidence="2 3">
    <name type="scientific">Duganella vulcania</name>
    <dbReference type="NCBI Taxonomy" id="2692166"/>
    <lineage>
        <taxon>Bacteria</taxon>
        <taxon>Pseudomonadati</taxon>
        <taxon>Pseudomonadota</taxon>
        <taxon>Betaproteobacteria</taxon>
        <taxon>Burkholderiales</taxon>
        <taxon>Oxalobacteraceae</taxon>
        <taxon>Telluria group</taxon>
        <taxon>Duganella</taxon>
    </lineage>
</organism>
<gene>
    <name evidence="2" type="ORF">GTP81_06820</name>
</gene>
<dbReference type="Pfam" id="PF02082">
    <property type="entry name" value="Rrf2"/>
    <property type="match status" value="1"/>
</dbReference>
<dbReference type="PROSITE" id="PS01332">
    <property type="entry name" value="HTH_RRF2_1"/>
    <property type="match status" value="1"/>
</dbReference>
<accession>A0A845HGI4</accession>
<dbReference type="AlphaFoldDB" id="A0A845HGI4"/>
<dbReference type="InterPro" id="IPR000944">
    <property type="entry name" value="Tscrpt_reg_Rrf2"/>
</dbReference>
<dbReference type="GO" id="GO:0005829">
    <property type="term" value="C:cytosol"/>
    <property type="evidence" value="ECO:0007669"/>
    <property type="project" value="TreeGrafter"/>
</dbReference>
<dbReference type="PANTHER" id="PTHR33221">
    <property type="entry name" value="WINGED HELIX-TURN-HELIX TRANSCRIPTIONAL REGULATOR, RRF2 FAMILY"/>
    <property type="match status" value="1"/>
</dbReference>